<evidence type="ECO:0000259" key="3">
    <source>
        <dbReference type="Pfam" id="PF00005"/>
    </source>
</evidence>
<comment type="caution">
    <text evidence="4">The sequence shown here is derived from an EMBL/GenBank/DDBJ whole genome shotgun (WGS) entry which is preliminary data.</text>
</comment>
<organism evidence="4 5">
    <name type="scientific">Rotaria magnacalcarata</name>
    <dbReference type="NCBI Taxonomy" id="392030"/>
    <lineage>
        <taxon>Eukaryota</taxon>
        <taxon>Metazoa</taxon>
        <taxon>Spiralia</taxon>
        <taxon>Gnathifera</taxon>
        <taxon>Rotifera</taxon>
        <taxon>Eurotatoria</taxon>
        <taxon>Bdelloidea</taxon>
        <taxon>Philodinida</taxon>
        <taxon>Philodinidae</taxon>
        <taxon>Rotaria</taxon>
    </lineage>
</organism>
<feature type="non-terminal residue" evidence="4">
    <location>
        <position position="1"/>
    </location>
</feature>
<name>A0A8S3KB62_9BILA</name>
<evidence type="ECO:0000313" key="4">
    <source>
        <dbReference type="EMBL" id="CAF5225844.1"/>
    </source>
</evidence>
<dbReference type="InterPro" id="IPR027417">
    <property type="entry name" value="P-loop_NTPase"/>
</dbReference>
<evidence type="ECO:0000256" key="2">
    <source>
        <dbReference type="ARBA" id="ARBA00022737"/>
    </source>
</evidence>
<sequence>MLSEEWDDSNLDEDVKLERRLILQDNPIATESVIVVKDLVKAFNSEKKQSNGDRVYLAVNHLNFHVQKRACFGLLGANGAGKTTTFRMLINDIKSTSG</sequence>
<feature type="domain" description="ABC transporter" evidence="3">
    <location>
        <begin position="60"/>
        <end position="98"/>
    </location>
</feature>
<dbReference type="GO" id="GO:0140359">
    <property type="term" value="F:ABC-type transporter activity"/>
    <property type="evidence" value="ECO:0007669"/>
    <property type="project" value="InterPro"/>
</dbReference>
<dbReference type="PANTHER" id="PTHR19229">
    <property type="entry name" value="ATP-BINDING CASSETTE TRANSPORTER SUBFAMILY A ABCA"/>
    <property type="match status" value="1"/>
</dbReference>
<dbReference type="GO" id="GO:0005319">
    <property type="term" value="F:lipid transporter activity"/>
    <property type="evidence" value="ECO:0007669"/>
    <property type="project" value="TreeGrafter"/>
</dbReference>
<evidence type="ECO:0000313" key="5">
    <source>
        <dbReference type="Proteomes" id="UP000676336"/>
    </source>
</evidence>
<accession>A0A8S3KB62</accession>
<dbReference type="GO" id="GO:0016887">
    <property type="term" value="F:ATP hydrolysis activity"/>
    <property type="evidence" value="ECO:0007669"/>
    <property type="project" value="InterPro"/>
</dbReference>
<proteinExistence type="predicted"/>
<dbReference type="InterPro" id="IPR003439">
    <property type="entry name" value="ABC_transporter-like_ATP-bd"/>
</dbReference>
<dbReference type="GO" id="GO:0005524">
    <property type="term" value="F:ATP binding"/>
    <property type="evidence" value="ECO:0007669"/>
    <property type="project" value="InterPro"/>
</dbReference>
<dbReference type="Gene3D" id="3.40.50.300">
    <property type="entry name" value="P-loop containing nucleotide triphosphate hydrolases"/>
    <property type="match status" value="1"/>
</dbReference>
<reference evidence="4" key="1">
    <citation type="submission" date="2021-02" db="EMBL/GenBank/DDBJ databases">
        <authorList>
            <person name="Nowell W R."/>
        </authorList>
    </citation>
    <scope>NUCLEOTIDE SEQUENCE</scope>
</reference>
<dbReference type="EMBL" id="CAJOBI010360264">
    <property type="protein sequence ID" value="CAF5225844.1"/>
    <property type="molecule type" value="Genomic_DNA"/>
</dbReference>
<dbReference type="AlphaFoldDB" id="A0A8S3KB62"/>
<keyword evidence="1" id="KW-0813">Transport</keyword>
<evidence type="ECO:0000256" key="1">
    <source>
        <dbReference type="ARBA" id="ARBA00022448"/>
    </source>
</evidence>
<dbReference type="GO" id="GO:0016020">
    <property type="term" value="C:membrane"/>
    <property type="evidence" value="ECO:0007669"/>
    <property type="project" value="InterPro"/>
</dbReference>
<gene>
    <name evidence="4" type="ORF">SMN809_LOCUS84506</name>
</gene>
<dbReference type="InterPro" id="IPR026082">
    <property type="entry name" value="ABCA"/>
</dbReference>
<keyword evidence="2" id="KW-0677">Repeat</keyword>
<protein>
    <recommendedName>
        <fullName evidence="3">ABC transporter domain-containing protein</fullName>
    </recommendedName>
</protein>
<dbReference type="SUPFAM" id="SSF52540">
    <property type="entry name" value="P-loop containing nucleoside triphosphate hydrolases"/>
    <property type="match status" value="1"/>
</dbReference>
<dbReference type="Proteomes" id="UP000676336">
    <property type="component" value="Unassembled WGS sequence"/>
</dbReference>
<dbReference type="PANTHER" id="PTHR19229:SF36">
    <property type="entry name" value="ATP-BINDING CASSETTE SUB-FAMILY A MEMBER 2"/>
    <property type="match status" value="1"/>
</dbReference>
<dbReference type="Pfam" id="PF00005">
    <property type="entry name" value="ABC_tran"/>
    <property type="match status" value="1"/>
</dbReference>